<proteinExistence type="inferred from homology"/>
<evidence type="ECO:0000256" key="1">
    <source>
        <dbReference type="ARBA" id="ARBA00006803"/>
    </source>
</evidence>
<dbReference type="InterPro" id="IPR004151">
    <property type="entry name" value="7TM_GPCR_serpentine_rcpt_Sre"/>
</dbReference>
<feature type="transmembrane region" description="Helical" evidence="2">
    <location>
        <begin position="75"/>
        <end position="93"/>
    </location>
</feature>
<dbReference type="PANTHER" id="PTHR23128">
    <property type="entry name" value="SERPENTINE RECEPTOR, CLASS E (EPSILON)-RELATED"/>
    <property type="match status" value="1"/>
</dbReference>
<feature type="transmembrane region" description="Helical" evidence="2">
    <location>
        <begin position="30"/>
        <end position="55"/>
    </location>
</feature>
<name>A0AAV5UF62_9BILA</name>
<gene>
    <name evidence="3" type="ORF">PENTCL1PPCAC_27396</name>
</gene>
<reference evidence="3" key="1">
    <citation type="submission" date="2023-10" db="EMBL/GenBank/DDBJ databases">
        <title>Genome assembly of Pristionchus species.</title>
        <authorList>
            <person name="Yoshida K."/>
            <person name="Sommer R.J."/>
        </authorList>
    </citation>
    <scope>NUCLEOTIDE SEQUENCE</scope>
    <source>
        <strain evidence="3">RS0144</strain>
    </source>
</reference>
<dbReference type="PANTHER" id="PTHR23128:SF132">
    <property type="entry name" value="SERPENTINE RECEPTOR, CLASS E (EPSILON)-RELATED"/>
    <property type="match status" value="1"/>
</dbReference>
<feature type="transmembrane region" description="Helical" evidence="2">
    <location>
        <begin position="190"/>
        <end position="216"/>
    </location>
</feature>
<accession>A0AAV5UF62</accession>
<keyword evidence="2" id="KW-0472">Membrane</keyword>
<dbReference type="Pfam" id="PF03125">
    <property type="entry name" value="Sre"/>
    <property type="match status" value="1"/>
</dbReference>
<keyword evidence="4" id="KW-1185">Reference proteome</keyword>
<dbReference type="AlphaFoldDB" id="A0AAV5UF62"/>
<evidence type="ECO:0000256" key="2">
    <source>
        <dbReference type="SAM" id="Phobius"/>
    </source>
</evidence>
<dbReference type="GO" id="GO:0007606">
    <property type="term" value="P:sensory perception of chemical stimulus"/>
    <property type="evidence" value="ECO:0007669"/>
    <property type="project" value="InterPro"/>
</dbReference>
<sequence>MTFLAFFLVIVAIIVGQVCCILLSKLELVGITIIIMSIVRCYSAYAIAFSLLAFVIERLFATILVHDYEKKKRSWIANSEFFVVSISGVAISLDTTFKAFLPPGANLVIVVLVSLIAGVIAIILYFYNCKRLARIVTHRTQYTLPERYQLEENIKAFKFLLTIAVPGAFFVGILFSLLIIRLLLREDRSVWLISGAAFDAGVSTSFFVWGSIIFFLQPTWRETFLHETARLFNKERVRAPKIAKRSSTVESELYFNSLISSWDT</sequence>
<organism evidence="3 4">
    <name type="scientific">Pristionchus entomophagus</name>
    <dbReference type="NCBI Taxonomy" id="358040"/>
    <lineage>
        <taxon>Eukaryota</taxon>
        <taxon>Metazoa</taxon>
        <taxon>Ecdysozoa</taxon>
        <taxon>Nematoda</taxon>
        <taxon>Chromadorea</taxon>
        <taxon>Rhabditida</taxon>
        <taxon>Rhabditina</taxon>
        <taxon>Diplogasteromorpha</taxon>
        <taxon>Diplogasteroidea</taxon>
        <taxon>Neodiplogasteridae</taxon>
        <taxon>Pristionchus</taxon>
    </lineage>
</organism>
<keyword evidence="2" id="KW-1133">Transmembrane helix</keyword>
<comment type="caution">
    <text evidence="3">The sequence shown here is derived from an EMBL/GenBank/DDBJ whole genome shotgun (WGS) entry which is preliminary data.</text>
</comment>
<feature type="non-terminal residue" evidence="3">
    <location>
        <position position="264"/>
    </location>
</feature>
<dbReference type="Proteomes" id="UP001432027">
    <property type="component" value="Unassembled WGS sequence"/>
</dbReference>
<evidence type="ECO:0008006" key="5">
    <source>
        <dbReference type="Google" id="ProtNLM"/>
    </source>
</evidence>
<dbReference type="EMBL" id="BTSX01000006">
    <property type="protein sequence ID" value="GMT05222.1"/>
    <property type="molecule type" value="Genomic_DNA"/>
</dbReference>
<protein>
    <recommendedName>
        <fullName evidence="5">G protein-coupled receptor</fullName>
    </recommendedName>
</protein>
<feature type="transmembrane region" description="Helical" evidence="2">
    <location>
        <begin position="105"/>
        <end position="127"/>
    </location>
</feature>
<dbReference type="GO" id="GO:0016020">
    <property type="term" value="C:membrane"/>
    <property type="evidence" value="ECO:0007669"/>
    <property type="project" value="InterPro"/>
</dbReference>
<feature type="transmembrane region" description="Helical" evidence="2">
    <location>
        <begin position="159"/>
        <end position="184"/>
    </location>
</feature>
<comment type="similarity">
    <text evidence="1">Belongs to the nematode receptor-like protein sre family.</text>
</comment>
<keyword evidence="2" id="KW-0812">Transmembrane</keyword>
<evidence type="ECO:0000313" key="3">
    <source>
        <dbReference type="EMBL" id="GMT05222.1"/>
    </source>
</evidence>
<evidence type="ECO:0000313" key="4">
    <source>
        <dbReference type="Proteomes" id="UP001432027"/>
    </source>
</evidence>